<feature type="transmembrane region" description="Helical" evidence="1">
    <location>
        <begin position="45"/>
        <end position="66"/>
    </location>
</feature>
<keyword evidence="1" id="KW-0812">Transmembrane</keyword>
<dbReference type="PANTHER" id="PTHR40018:SF1">
    <property type="entry name" value="[PSI+] INDUCTION PROTEIN 2"/>
    <property type="match status" value="1"/>
</dbReference>
<keyword evidence="3" id="KW-1185">Reference proteome</keyword>
<accession>A0ABP0EKE3</accession>
<keyword evidence="1" id="KW-0472">Membrane</keyword>
<organism evidence="2 3">
    <name type="scientific">[Candida] anglica</name>
    <dbReference type="NCBI Taxonomy" id="148631"/>
    <lineage>
        <taxon>Eukaryota</taxon>
        <taxon>Fungi</taxon>
        <taxon>Dikarya</taxon>
        <taxon>Ascomycota</taxon>
        <taxon>Saccharomycotina</taxon>
        <taxon>Pichiomycetes</taxon>
        <taxon>Debaryomycetaceae</taxon>
        <taxon>Kurtzmaniella</taxon>
    </lineage>
</organism>
<keyword evidence="1" id="KW-1133">Transmembrane helix</keyword>
<proteinExistence type="predicted"/>
<sequence length="155" mass="17275">MHLSTSMLADTTVEVFARSFSSDVTTTAQSFKSWDTCQQNKTCKIISIVGIAIAAFVVLWFLFAIMSCICMGKQLLEACCCCCCRSANSKTVYVDNQSPYNNPNMYQPTPAPHFYQAPAPAAPAHFANQNYQGYQPVHREINDENPFSDSKAEKY</sequence>
<reference evidence="2 3" key="1">
    <citation type="submission" date="2024-01" db="EMBL/GenBank/DDBJ databases">
        <authorList>
            <consortium name="Genoscope - CEA"/>
            <person name="William W."/>
        </authorList>
    </citation>
    <scope>NUCLEOTIDE SEQUENCE [LARGE SCALE GENOMIC DNA]</scope>
    <source>
        <strain evidence="2 3">29B2s-10</strain>
    </source>
</reference>
<evidence type="ECO:0000313" key="2">
    <source>
        <dbReference type="EMBL" id="CAK7921229.1"/>
    </source>
</evidence>
<gene>
    <name evidence="2" type="ORF">CAAN4_H11716</name>
</gene>
<protein>
    <submittedName>
        <fullName evidence="2">Uncharacterized protein</fullName>
    </submittedName>
</protein>
<name>A0ABP0EKE3_9ASCO</name>
<dbReference type="Proteomes" id="UP001497600">
    <property type="component" value="Chromosome H"/>
</dbReference>
<dbReference type="EMBL" id="OZ004260">
    <property type="protein sequence ID" value="CAK7921229.1"/>
    <property type="molecule type" value="Genomic_DNA"/>
</dbReference>
<dbReference type="InterPro" id="IPR037504">
    <property type="entry name" value="PSI_induc_2"/>
</dbReference>
<evidence type="ECO:0000256" key="1">
    <source>
        <dbReference type="SAM" id="Phobius"/>
    </source>
</evidence>
<dbReference type="PANTHER" id="PTHR40018">
    <property type="entry name" value="[PSI+] INDUCTION PROTEIN 2"/>
    <property type="match status" value="1"/>
</dbReference>
<evidence type="ECO:0000313" key="3">
    <source>
        <dbReference type="Proteomes" id="UP001497600"/>
    </source>
</evidence>